<dbReference type="InterPro" id="IPR045857">
    <property type="entry name" value="O16G_dom_2"/>
</dbReference>
<dbReference type="PANTHER" id="PTHR10357:SF179">
    <property type="entry name" value="NEUTRAL AND BASIC AMINO ACID TRANSPORT PROTEIN RBAT"/>
    <property type="match status" value="1"/>
</dbReference>
<dbReference type="SMART" id="SM00642">
    <property type="entry name" value="Aamy"/>
    <property type="match status" value="1"/>
</dbReference>
<dbReference type="GO" id="GO:2001070">
    <property type="term" value="F:starch binding"/>
    <property type="evidence" value="ECO:0007669"/>
    <property type="project" value="InterPro"/>
</dbReference>
<dbReference type="InterPro" id="IPR006047">
    <property type="entry name" value="GH13_cat_dom"/>
</dbReference>
<name>A0A4S4JZF2_ALKAL</name>
<feature type="signal peptide" evidence="4">
    <location>
        <begin position="1"/>
        <end position="27"/>
    </location>
</feature>
<dbReference type="PROSITE" id="PS51257">
    <property type="entry name" value="PROKAR_LIPOPROTEIN"/>
    <property type="match status" value="1"/>
</dbReference>
<dbReference type="Proteomes" id="UP000297014">
    <property type="component" value="Unassembled WGS sequence"/>
</dbReference>
<dbReference type="Gene3D" id="3.20.20.80">
    <property type="entry name" value="Glycosidases"/>
    <property type="match status" value="1"/>
</dbReference>
<gene>
    <name evidence="6" type="ORF">AJ85_09400</name>
</gene>
<dbReference type="EMBL" id="JALP01000125">
    <property type="protein sequence ID" value="THG90685.1"/>
    <property type="molecule type" value="Genomic_DNA"/>
</dbReference>
<protein>
    <recommendedName>
        <fullName evidence="5">CBM20 domain-containing protein</fullName>
    </recommendedName>
</protein>
<dbReference type="RefSeq" id="WP_003323849.1">
    <property type="nucleotide sequence ID" value="NZ_ALPT02000072.1"/>
</dbReference>
<feature type="domain" description="CBM20" evidence="5">
    <location>
        <begin position="555"/>
        <end position="666"/>
    </location>
</feature>
<dbReference type="CDD" id="cd11316">
    <property type="entry name" value="AmyAc_bac2_AmyA"/>
    <property type="match status" value="1"/>
</dbReference>
<keyword evidence="3" id="KW-0378">Hydrolase</keyword>
<keyword evidence="4" id="KW-0732">Signal</keyword>
<evidence type="ECO:0000256" key="1">
    <source>
        <dbReference type="ARBA" id="ARBA00008061"/>
    </source>
</evidence>
<evidence type="ECO:0000256" key="3">
    <source>
        <dbReference type="ARBA" id="ARBA00023295"/>
    </source>
</evidence>
<evidence type="ECO:0000313" key="6">
    <source>
        <dbReference type="EMBL" id="THG90685.1"/>
    </source>
</evidence>
<dbReference type="Pfam" id="PF00128">
    <property type="entry name" value="Alpha-amylase"/>
    <property type="match status" value="1"/>
</dbReference>
<dbReference type="SUPFAM" id="SSF51445">
    <property type="entry name" value="(Trans)glycosidases"/>
    <property type="match status" value="1"/>
</dbReference>
<dbReference type="Gene3D" id="2.60.40.10">
    <property type="entry name" value="Immunoglobulins"/>
    <property type="match status" value="1"/>
</dbReference>
<comment type="similarity">
    <text evidence="1">Belongs to the glycosyl hydrolase 13 family.</text>
</comment>
<dbReference type="GO" id="GO:0009313">
    <property type="term" value="P:oligosaccharide catabolic process"/>
    <property type="evidence" value="ECO:0007669"/>
    <property type="project" value="TreeGrafter"/>
</dbReference>
<dbReference type="SMART" id="SM01065">
    <property type="entry name" value="CBM_2"/>
    <property type="match status" value="1"/>
</dbReference>
<proteinExistence type="inferred from homology"/>
<keyword evidence="2" id="KW-0106">Calcium</keyword>
<accession>A0A4S4JZF2</accession>
<dbReference type="Gene3D" id="3.90.400.10">
    <property type="entry name" value="Oligo-1,6-glucosidase, Domain 2"/>
    <property type="match status" value="1"/>
</dbReference>
<keyword evidence="3" id="KW-0326">Glycosidase</keyword>
<dbReference type="OrthoDB" id="9805159at2"/>
<dbReference type="InterPro" id="IPR013783">
    <property type="entry name" value="Ig-like_fold"/>
</dbReference>
<dbReference type="PANTHER" id="PTHR10357">
    <property type="entry name" value="ALPHA-AMYLASE FAMILY MEMBER"/>
    <property type="match status" value="1"/>
</dbReference>
<feature type="chain" id="PRO_5020502839" description="CBM20 domain-containing protein" evidence="4">
    <location>
        <begin position="28"/>
        <end position="667"/>
    </location>
</feature>
<dbReference type="SUPFAM" id="SSF49452">
    <property type="entry name" value="Starch-binding domain-like"/>
    <property type="match status" value="1"/>
</dbReference>
<comment type="caution">
    <text evidence="6">The sequence shown here is derived from an EMBL/GenBank/DDBJ whole genome shotgun (WGS) entry which is preliminary data.</text>
</comment>
<sequence length="667" mass="77324">MFKKMMMFLFLSTFCLFLFACSPTDDANIDVEEAEEVDEKEEKNVEKEGIIALADLEQDYHWAKEAIFYQIFVRSFFDGDGDGIGDFAGLKQQLSYVEELGANAIWLMPMKDSKSYHGYDVTDYYGVEPDYGTMEEFESFLNAAHERDLKVIIDFVVNHTSDEHEWFQEALANPDSEYRDYYIWDNHESYNGEEPNGEQGWHEVDGQIYSGHFNVDMPDLNYDNPAVREEIKQMASFWLDKGVDGFRIDAVADIYDDRNKTIEWWREFNTHVKSENPQAFIVGETWYHSSEDISFYYSALESNFNFVLTEEIIGMANGMTVDIVAELNDTHNRYERFSNSRGEAPAIDSTMIGNHDMDRVMTRLGSEEQAKLAASLLFTLPGTPFIYYGDELGQEGQRPDDNRREPFQWYAAAEGEGMTVMDEHFFHPSQFTHPNDGISLEEQQGQAESMYEHYKKLIQIRTENPMLFTGEYQSFETDLGLYGYTVHSDEENYQLTVIHNQRNEQKTVDVIVDDVQELWSHSEYSSGDAVTIAPYQTIILHSAKGILPVEEVVVEIPDEDYSVTFKVTLPENTPEGEDIYLVGEFNGWNEADPDMILEPVGDHYEITIEGRPFEMVEYKFTRGDWSKREQNSEGVDLIGERQTQNRIYTFEEDDHVFEVTIERWADQ</sequence>
<evidence type="ECO:0000259" key="5">
    <source>
        <dbReference type="PROSITE" id="PS51166"/>
    </source>
</evidence>
<dbReference type="InterPro" id="IPR017853">
    <property type="entry name" value="GH"/>
</dbReference>
<dbReference type="InterPro" id="IPR002044">
    <property type="entry name" value="CBM20"/>
</dbReference>
<dbReference type="AlphaFoldDB" id="A0A4S4JZF2"/>
<evidence type="ECO:0000256" key="4">
    <source>
        <dbReference type="SAM" id="SignalP"/>
    </source>
</evidence>
<dbReference type="GO" id="GO:0004556">
    <property type="term" value="F:alpha-amylase activity"/>
    <property type="evidence" value="ECO:0007669"/>
    <property type="project" value="TreeGrafter"/>
</dbReference>
<dbReference type="PROSITE" id="PS51166">
    <property type="entry name" value="CBM20"/>
    <property type="match status" value="1"/>
</dbReference>
<evidence type="ECO:0000256" key="2">
    <source>
        <dbReference type="ARBA" id="ARBA00022837"/>
    </source>
</evidence>
<reference evidence="6 7" key="1">
    <citation type="submission" date="2014-01" db="EMBL/GenBank/DDBJ databases">
        <title>Draft genome sequencing of Bacillus alcalophilus CGMCC 1.3604.</title>
        <authorList>
            <person name="Yang J."/>
            <person name="Diao L."/>
            <person name="Yang S."/>
        </authorList>
    </citation>
    <scope>NUCLEOTIDE SEQUENCE [LARGE SCALE GENOMIC DNA]</scope>
    <source>
        <strain evidence="6 7">CGMCC 1.3604</strain>
    </source>
</reference>
<evidence type="ECO:0000313" key="7">
    <source>
        <dbReference type="Proteomes" id="UP000297014"/>
    </source>
</evidence>
<dbReference type="InterPro" id="IPR013784">
    <property type="entry name" value="Carb-bd-like_fold"/>
</dbReference>
<organism evidence="6 7">
    <name type="scientific">Alkalihalobacillus alcalophilus ATCC 27647 = CGMCC 1.3604</name>
    <dbReference type="NCBI Taxonomy" id="1218173"/>
    <lineage>
        <taxon>Bacteria</taxon>
        <taxon>Bacillati</taxon>
        <taxon>Bacillota</taxon>
        <taxon>Bacilli</taxon>
        <taxon>Bacillales</taxon>
        <taxon>Bacillaceae</taxon>
        <taxon>Alkalihalobacillus</taxon>
    </lineage>
</organism>